<dbReference type="GO" id="GO:0005737">
    <property type="term" value="C:cytoplasm"/>
    <property type="evidence" value="ECO:0007669"/>
    <property type="project" value="TreeGrafter"/>
</dbReference>
<dbReference type="PANTHER" id="PTHR16305">
    <property type="entry name" value="TESTICULAR SOLUBLE ADENYLYL CYCLASE"/>
    <property type="match status" value="1"/>
</dbReference>
<comment type="caution">
    <text evidence="5">The sequence shown here is derived from an EMBL/GenBank/DDBJ whole genome shotgun (WGS) entry which is preliminary data.</text>
</comment>
<dbReference type="Gene3D" id="3.40.50.300">
    <property type="entry name" value="P-loop containing nucleotide triphosphate hydrolases"/>
    <property type="match status" value="1"/>
</dbReference>
<dbReference type="GO" id="GO:0003677">
    <property type="term" value="F:DNA binding"/>
    <property type="evidence" value="ECO:0007669"/>
    <property type="project" value="InterPro"/>
</dbReference>
<dbReference type="PANTHER" id="PTHR16305:SF35">
    <property type="entry name" value="TRANSCRIPTIONAL ACTIVATOR DOMAIN"/>
    <property type="match status" value="1"/>
</dbReference>
<keyword evidence="2" id="KW-0067">ATP-binding</keyword>
<dbReference type="GO" id="GO:0006355">
    <property type="term" value="P:regulation of DNA-templated transcription"/>
    <property type="evidence" value="ECO:0007669"/>
    <property type="project" value="InterPro"/>
</dbReference>
<dbReference type="Pfam" id="PF13191">
    <property type="entry name" value="AAA_16"/>
    <property type="match status" value="1"/>
</dbReference>
<dbReference type="SUPFAM" id="SSF46894">
    <property type="entry name" value="C-terminal effector domain of the bipartite response regulators"/>
    <property type="match status" value="1"/>
</dbReference>
<dbReference type="InterPro" id="IPR036388">
    <property type="entry name" value="WH-like_DNA-bd_sf"/>
</dbReference>
<dbReference type="AlphaFoldDB" id="A0A6N7EL27"/>
<evidence type="ECO:0000256" key="1">
    <source>
        <dbReference type="ARBA" id="ARBA00022741"/>
    </source>
</evidence>
<evidence type="ECO:0000313" key="6">
    <source>
        <dbReference type="Proteomes" id="UP000437709"/>
    </source>
</evidence>
<dbReference type="InterPro" id="IPR000792">
    <property type="entry name" value="Tscrpt_reg_LuxR_C"/>
</dbReference>
<accession>A0A6N7EL27</accession>
<keyword evidence="6" id="KW-1185">Reference proteome</keyword>
<dbReference type="GO" id="GO:0005524">
    <property type="term" value="F:ATP binding"/>
    <property type="evidence" value="ECO:0007669"/>
    <property type="project" value="UniProtKB-KW"/>
</dbReference>
<evidence type="ECO:0000256" key="3">
    <source>
        <dbReference type="SAM" id="MobiDB-lite"/>
    </source>
</evidence>
<sequence length="958" mass="103372">MIEEAVAGHFAMSLLPGEPGVGKTSLVGEICARTAERTDQLFGACLPLSSLSLPFLPLRAALRAWQNAHGEPGPALSRSDYDRLPEVFEEWLDSRTAERAVLLVIDDLHWADQSTLDVLTYLLAGRADRHLAILLTVRSTEVTEGHRLHRWLADAARMPGFTTIPLRPLDRTATSEQIANLLGGPARESLVDDVFAHTHGNPYLNRLLLDGLPPDAAKLPKELPATLREALLRSWHGLSSGARTLTRLIAVGGHPVDTDELVAVAGTLGLSLPVVDLLHEALRGGVLEMDASGPYWFHHPLQAEVLEAVTPPYERQLWHRAHARRLAGRTTPEARTVSQLVALADHHARAGDLDEAYRAALVAATAVGEVSGRSEQLRLLRRAIALRVSVDAPESRVELLRTARAAAERSGDHEAELSLVEDLLAELSHADALAVSELLLRRMLLRHATGRGFREIDDVAEAVRITADRPDSWQHLRSLADLAGNELWHGVPGAADRARLVLQLARASGDSRALGPALVAASMAWTLQDRPGGADLADEAVAAARTAGDLYTYTSATAWVTNALLLDSPDRALDYFERRRRELSSSGAPHTYVGLLSAWEADLSLELGRAEQCDALLRVALGTSTSPMTEVNARLTAARLAALQGRPAEGRAHLHRAEEIFAEQSRFLALPFDEVRALVALAESDPERALRAARDGLDTGEGDRDRLRSLLPLAARAVADLAESRTDSHELGLLRSELTTMKSQHAEPLAWPRTGTAHEAVKTRATLSLFRAESLRSGLGAVPPEGTDHTAVREAWVQATEGCRAAMMPWAEAYASVRAAESFLGHRSGRRGGASLLRRAYALATELGAEPLLADLEALARSARLPLAPPGGSSPGDQPPGPEETITTSGLPHLTPREREVLAQVVAGRTYAEIAQALFISEKTVSVHVSNLLRKTGTASRVELASVARRRAGRPATT</sequence>
<dbReference type="Pfam" id="PF00196">
    <property type="entry name" value="GerE"/>
    <property type="match status" value="1"/>
</dbReference>
<dbReference type="SMART" id="SM00421">
    <property type="entry name" value="HTH_LUXR"/>
    <property type="match status" value="1"/>
</dbReference>
<name>A0A6N7EL27_9MICO</name>
<dbReference type="InterPro" id="IPR041664">
    <property type="entry name" value="AAA_16"/>
</dbReference>
<dbReference type="Gene3D" id="1.10.10.10">
    <property type="entry name" value="Winged helix-like DNA-binding domain superfamily/Winged helix DNA-binding domain"/>
    <property type="match status" value="1"/>
</dbReference>
<gene>
    <name evidence="5" type="ORF">GB881_09345</name>
</gene>
<evidence type="ECO:0000256" key="2">
    <source>
        <dbReference type="ARBA" id="ARBA00022840"/>
    </source>
</evidence>
<dbReference type="EMBL" id="WHPC01000030">
    <property type="protein sequence ID" value="MPV37255.1"/>
    <property type="molecule type" value="Genomic_DNA"/>
</dbReference>
<dbReference type="PROSITE" id="PS00622">
    <property type="entry name" value="HTH_LUXR_1"/>
    <property type="match status" value="1"/>
</dbReference>
<keyword evidence="1" id="KW-0547">Nucleotide-binding</keyword>
<dbReference type="GO" id="GO:0004016">
    <property type="term" value="F:adenylate cyclase activity"/>
    <property type="evidence" value="ECO:0007669"/>
    <property type="project" value="TreeGrafter"/>
</dbReference>
<protein>
    <submittedName>
        <fullName evidence="5">AAA family ATPase</fullName>
    </submittedName>
</protein>
<dbReference type="Proteomes" id="UP000437709">
    <property type="component" value="Unassembled WGS sequence"/>
</dbReference>
<organism evidence="5 6">
    <name type="scientific">Georgenia subflava</name>
    <dbReference type="NCBI Taxonomy" id="1622177"/>
    <lineage>
        <taxon>Bacteria</taxon>
        <taxon>Bacillati</taxon>
        <taxon>Actinomycetota</taxon>
        <taxon>Actinomycetes</taxon>
        <taxon>Micrococcales</taxon>
        <taxon>Bogoriellaceae</taxon>
        <taxon>Georgenia</taxon>
    </lineage>
</organism>
<dbReference type="CDD" id="cd06170">
    <property type="entry name" value="LuxR_C_like"/>
    <property type="match status" value="1"/>
</dbReference>
<dbReference type="InterPro" id="IPR016032">
    <property type="entry name" value="Sig_transdc_resp-reg_C-effctor"/>
</dbReference>
<evidence type="ECO:0000259" key="4">
    <source>
        <dbReference type="PROSITE" id="PS50043"/>
    </source>
</evidence>
<dbReference type="SUPFAM" id="SSF52540">
    <property type="entry name" value="P-loop containing nucleoside triphosphate hydrolases"/>
    <property type="match status" value="1"/>
</dbReference>
<reference evidence="5 6" key="1">
    <citation type="submission" date="2019-10" db="EMBL/GenBank/DDBJ databases">
        <title>Georgenia wutianyii sp. nov. and Georgenia yuyongxinii sp. nov. isolated from plateau pika (Ochotona curzoniae) in the Qinghai-Tibet plateau of China.</title>
        <authorList>
            <person name="Tian Z."/>
        </authorList>
    </citation>
    <scope>NUCLEOTIDE SEQUENCE [LARGE SCALE GENOMIC DNA]</scope>
    <source>
        <strain evidence="5 6">JCM 19765</strain>
    </source>
</reference>
<dbReference type="PROSITE" id="PS50043">
    <property type="entry name" value="HTH_LUXR_2"/>
    <property type="match status" value="1"/>
</dbReference>
<evidence type="ECO:0000313" key="5">
    <source>
        <dbReference type="EMBL" id="MPV37255.1"/>
    </source>
</evidence>
<feature type="region of interest" description="Disordered" evidence="3">
    <location>
        <begin position="865"/>
        <end position="894"/>
    </location>
</feature>
<proteinExistence type="predicted"/>
<dbReference type="PRINTS" id="PR00038">
    <property type="entry name" value="HTHLUXR"/>
</dbReference>
<feature type="domain" description="HTH luxR-type" evidence="4">
    <location>
        <begin position="887"/>
        <end position="952"/>
    </location>
</feature>
<dbReference type="InterPro" id="IPR027417">
    <property type="entry name" value="P-loop_NTPase"/>
</dbReference>